<dbReference type="Proteomes" id="UP000030905">
    <property type="component" value="Chromosome"/>
</dbReference>
<sequence length="694" mass="78879">MKKFNLLYKIKGFIFSLKIKDSIALKVIGIVSLAIILIMLMVGGSIYFITYNKILNVNKENMIILSQEISNNFDSLISLQVSDVQNISSNSYVKKVASESVNNPKDMFQQKYGSDIEKSRNILKNYSNLNKYNENIFIADKNGVIITCSNENFLRFDLSNNDYIKQALKGKSFMSTVYTSVISIKPVVTFVEPIKDDNGNILGVAGKNVFTDYFSNKFDKFKFLNSGYVFIVDGQQNTIYSPIKRDINKKVDIKPIYSLSKDKKFIDTKNLKYMEYDYKGKTYYSNSTSIPELNSIVVLTVSKNEIEKVPKTIGIVIIILSLILITIVITSLNLVIKKIFQPMNLLIKNTHEISNGNLTVINDIRSKDEVGKLTLSFNNMTFNLKNLLIDIKNTIKSLIHINDLVKIAQRDTAVGMEIINKSTENILEDTIKISDAVEWSFNSFSNIRDKLLNIKLKSEKVLYEADNIRKINKQGIRTIDDLKNINIESKDKMEEAADSFKRLNDNLKNIGRIVEVVTNISKQTHILSLNASIEAGRYGEMGRGFNVVAVEIKKLSQNIFSQMNKIEEIVESLNLDMYSAEEKMQDAKEVIVSQSTFVNNTIDNYSNMLNSTEDIVGYINDVDKSIESLNDENNCIYEKLNDVKEACEDFNDSIKVVKQVVEEQYEGTKNMNNIIDKMGENTDSIAISINKFTI</sequence>
<dbReference type="InterPro" id="IPR004089">
    <property type="entry name" value="MCPsignal_dom"/>
</dbReference>
<evidence type="ECO:0000256" key="8">
    <source>
        <dbReference type="ARBA" id="ARBA00029447"/>
    </source>
</evidence>
<reference evidence="15 16" key="3">
    <citation type="journal article" name="Genome Announc.">
        <title>Improved Draft Genome Sequence of Clostridium pasteurianum Strain ATCC 6013 (DSM 525) Using a Hybrid Next-Generation Sequencing Approach.</title>
        <authorList>
            <person name="Pyne M.E."/>
            <person name="Utturkar S."/>
            <person name="Brown S.D."/>
            <person name="Moo-Young M."/>
            <person name="Chung D.A."/>
            <person name="Chou C.P."/>
        </authorList>
    </citation>
    <scope>NUCLEOTIDE SEQUENCE [LARGE SCALE GENOMIC DNA]</scope>
    <source>
        <strain evidence="15 16">ATCC 6013</strain>
    </source>
</reference>
<dbReference type="Gene3D" id="3.30.450.20">
    <property type="entry name" value="PAS domain"/>
    <property type="match status" value="1"/>
</dbReference>
<evidence type="ECO:0000256" key="4">
    <source>
        <dbReference type="ARBA" id="ARBA00022692"/>
    </source>
</evidence>
<dbReference type="GO" id="GO:0005886">
    <property type="term" value="C:plasma membrane"/>
    <property type="evidence" value="ECO:0007669"/>
    <property type="project" value="UniProtKB-SubCell"/>
</dbReference>
<evidence type="ECO:0000259" key="12">
    <source>
        <dbReference type="PROSITE" id="PS50111"/>
    </source>
</evidence>
<evidence type="ECO:0000256" key="10">
    <source>
        <dbReference type="SAM" id="Coils"/>
    </source>
</evidence>
<dbReference type="SMART" id="SM00283">
    <property type="entry name" value="MA"/>
    <property type="match status" value="1"/>
</dbReference>
<dbReference type="RefSeq" id="WP_003442009.1">
    <property type="nucleotide sequence ID" value="NZ_ANZB01000002.1"/>
</dbReference>
<keyword evidence="6 11" id="KW-0472">Membrane</keyword>
<reference evidence="14 17" key="1">
    <citation type="journal article" date="2015" name="Genome Announc.">
        <title>Complete Genome Sequence of the Nitrogen-Fixing and Solvent-Producing Clostridium pasteurianum DSM 525.</title>
        <authorList>
            <person name="Poehlein A."/>
            <person name="Grosse-Honebrink A."/>
            <person name="Zhang Y."/>
            <person name="Minton N.P."/>
            <person name="Daniel R."/>
        </authorList>
    </citation>
    <scope>NUCLEOTIDE SEQUENCE [LARGE SCALE GENOMIC DNA]</scope>
    <source>
        <strain evidence="14">DSM 525</strain>
        <strain evidence="17">DSM 525 / ATCC 6013</strain>
    </source>
</reference>
<evidence type="ECO:0000313" key="14">
    <source>
        <dbReference type="EMBL" id="AJA52183.1"/>
    </source>
</evidence>
<dbReference type="InterPro" id="IPR003660">
    <property type="entry name" value="HAMP_dom"/>
</dbReference>
<dbReference type="EMBL" id="JPGY02000001">
    <property type="protein sequence ID" value="KRU11807.1"/>
    <property type="molecule type" value="Genomic_DNA"/>
</dbReference>
<dbReference type="CDD" id="cd06225">
    <property type="entry name" value="HAMP"/>
    <property type="match status" value="1"/>
</dbReference>
<keyword evidence="5 11" id="KW-1133">Transmembrane helix</keyword>
<feature type="domain" description="Methyl-accepting transducer" evidence="12">
    <location>
        <begin position="408"/>
        <end position="648"/>
    </location>
</feature>
<evidence type="ECO:0000256" key="6">
    <source>
        <dbReference type="ARBA" id="ARBA00023136"/>
    </source>
</evidence>
<dbReference type="Pfam" id="PF00015">
    <property type="entry name" value="MCPsignal"/>
    <property type="match status" value="1"/>
</dbReference>
<feature type="transmembrane region" description="Helical" evidence="11">
    <location>
        <begin position="313"/>
        <end position="336"/>
    </location>
</feature>
<dbReference type="Proteomes" id="UP000028042">
    <property type="component" value="Unassembled WGS sequence"/>
</dbReference>
<dbReference type="EMBL" id="CP009268">
    <property type="protein sequence ID" value="AJA52183.1"/>
    <property type="molecule type" value="Genomic_DNA"/>
</dbReference>
<dbReference type="KEGG" id="cpat:CLPA_c21250"/>
<dbReference type="InterPro" id="IPR029151">
    <property type="entry name" value="Sensor-like_sf"/>
</dbReference>
<dbReference type="Pfam" id="PF02743">
    <property type="entry name" value="dCache_1"/>
    <property type="match status" value="1"/>
</dbReference>
<evidence type="ECO:0000256" key="7">
    <source>
        <dbReference type="ARBA" id="ARBA00023224"/>
    </source>
</evidence>
<evidence type="ECO:0000256" key="11">
    <source>
        <dbReference type="SAM" id="Phobius"/>
    </source>
</evidence>
<feature type="domain" description="HAMP" evidence="13">
    <location>
        <begin position="337"/>
        <end position="389"/>
    </location>
</feature>
<evidence type="ECO:0000256" key="1">
    <source>
        <dbReference type="ARBA" id="ARBA00004651"/>
    </source>
</evidence>
<dbReference type="SUPFAM" id="SSF103190">
    <property type="entry name" value="Sensory domain-like"/>
    <property type="match status" value="1"/>
</dbReference>
<evidence type="ECO:0000313" key="15">
    <source>
        <dbReference type="EMBL" id="KRU11807.1"/>
    </source>
</evidence>
<evidence type="ECO:0000259" key="13">
    <source>
        <dbReference type="PROSITE" id="PS50885"/>
    </source>
</evidence>
<feature type="coiled-coil region" evidence="10">
    <location>
        <begin position="563"/>
        <end position="590"/>
    </location>
</feature>
<gene>
    <name evidence="14" type="primary">mcpB</name>
    <name evidence="14" type="ORF">CLPA_c21250</name>
    <name evidence="15" type="ORF">CP6013_01054</name>
</gene>
<name>A0A0H3JA27_CLOPA</name>
<evidence type="ECO:0000256" key="3">
    <source>
        <dbReference type="ARBA" id="ARBA00022500"/>
    </source>
</evidence>
<dbReference type="PANTHER" id="PTHR32089">
    <property type="entry name" value="METHYL-ACCEPTING CHEMOTAXIS PROTEIN MCPB"/>
    <property type="match status" value="1"/>
</dbReference>
<organism evidence="14 17">
    <name type="scientific">Clostridium pasteurianum DSM 525 = ATCC 6013</name>
    <dbReference type="NCBI Taxonomy" id="1262449"/>
    <lineage>
        <taxon>Bacteria</taxon>
        <taxon>Bacillati</taxon>
        <taxon>Bacillota</taxon>
        <taxon>Clostridia</taxon>
        <taxon>Eubacteriales</taxon>
        <taxon>Clostridiaceae</taxon>
        <taxon>Clostridium</taxon>
    </lineage>
</organism>
<dbReference type="eggNOG" id="COG0840">
    <property type="taxonomic scope" value="Bacteria"/>
</dbReference>
<dbReference type="InterPro" id="IPR033479">
    <property type="entry name" value="dCache_1"/>
</dbReference>
<dbReference type="GO" id="GO:0006935">
    <property type="term" value="P:chemotaxis"/>
    <property type="evidence" value="ECO:0007669"/>
    <property type="project" value="UniProtKB-KW"/>
</dbReference>
<dbReference type="PROSITE" id="PS50885">
    <property type="entry name" value="HAMP"/>
    <property type="match status" value="1"/>
</dbReference>
<evidence type="ECO:0000256" key="9">
    <source>
        <dbReference type="PROSITE-ProRule" id="PRU00284"/>
    </source>
</evidence>
<dbReference type="KEGG" id="cpae:CPAST_c21250"/>
<accession>A0A0H3JA27</accession>
<proteinExistence type="inferred from homology"/>
<dbReference type="PROSITE" id="PS50111">
    <property type="entry name" value="CHEMOTAXIS_TRANSDUC_2"/>
    <property type="match status" value="1"/>
</dbReference>
<keyword evidence="10" id="KW-0175">Coiled coil</keyword>
<dbReference type="Gene3D" id="1.10.287.950">
    <property type="entry name" value="Methyl-accepting chemotaxis protein"/>
    <property type="match status" value="1"/>
</dbReference>
<dbReference type="AlphaFoldDB" id="A0A0H3JA27"/>
<dbReference type="CDD" id="cd18773">
    <property type="entry name" value="PDC1_HK_sensor"/>
    <property type="match status" value="1"/>
</dbReference>
<dbReference type="GO" id="GO:0007165">
    <property type="term" value="P:signal transduction"/>
    <property type="evidence" value="ECO:0007669"/>
    <property type="project" value="UniProtKB-KW"/>
</dbReference>
<dbReference type="GeneID" id="93074274"/>
<evidence type="ECO:0000256" key="2">
    <source>
        <dbReference type="ARBA" id="ARBA00022475"/>
    </source>
</evidence>
<dbReference type="PANTHER" id="PTHR32089:SF112">
    <property type="entry name" value="LYSOZYME-LIKE PROTEIN-RELATED"/>
    <property type="match status" value="1"/>
</dbReference>
<feature type="transmembrane region" description="Helical" evidence="11">
    <location>
        <begin position="23"/>
        <end position="49"/>
    </location>
</feature>
<keyword evidence="7 9" id="KW-0807">Transducer</keyword>
<dbReference type="CDD" id="cd12912">
    <property type="entry name" value="PDC2_MCP_like"/>
    <property type="match status" value="1"/>
</dbReference>
<comment type="similarity">
    <text evidence="8">Belongs to the methyl-accepting chemotaxis (MCP) protein family.</text>
</comment>
<reference evidence="15" key="2">
    <citation type="submission" date="2015-10" db="EMBL/GenBank/DDBJ databases">
        <title>Improved Draft Genome Sequence of Clostridium pasteurianum Strain ATCC 6013 (DSM 525) Using a Hybrid Next-Generation Sequencing Approach.</title>
        <authorList>
            <person name="Pyne M.E."/>
            <person name="Utturkar S.M."/>
            <person name="Brown S.D."/>
            <person name="Moo-Young M."/>
            <person name="Chung D.A."/>
            <person name="Chou P.C."/>
        </authorList>
    </citation>
    <scope>NUCLEOTIDE SEQUENCE</scope>
    <source>
        <strain evidence="15">ATCC 6013</strain>
    </source>
</reference>
<dbReference type="SUPFAM" id="SSF58104">
    <property type="entry name" value="Methyl-accepting chemotaxis protein (MCP) signaling domain"/>
    <property type="match status" value="1"/>
</dbReference>
<keyword evidence="2" id="KW-1003">Cell membrane</keyword>
<dbReference type="Pfam" id="PF00672">
    <property type="entry name" value="HAMP"/>
    <property type="match status" value="1"/>
</dbReference>
<protein>
    <submittedName>
        <fullName evidence="14">Methyl-accepting chemotaxis protein McpB</fullName>
    </submittedName>
    <submittedName>
        <fullName evidence="15">Methyl-accepting chemotaxis sensory transducer with Cache sensor</fullName>
    </submittedName>
</protein>
<evidence type="ECO:0000313" key="17">
    <source>
        <dbReference type="Proteomes" id="UP000030905"/>
    </source>
</evidence>
<evidence type="ECO:0000313" key="16">
    <source>
        <dbReference type="Proteomes" id="UP000028042"/>
    </source>
</evidence>
<keyword evidence="3" id="KW-0145">Chemotaxis</keyword>
<comment type="subcellular location">
    <subcellularLocation>
        <location evidence="1">Cell membrane</location>
        <topology evidence="1">Multi-pass membrane protein</topology>
    </subcellularLocation>
</comment>
<dbReference type="Gene3D" id="1.10.8.500">
    <property type="entry name" value="HAMP domain in histidine kinase"/>
    <property type="match status" value="1"/>
</dbReference>
<dbReference type="PATRIC" id="fig|1262449.3.peg.871"/>
<evidence type="ECO:0000256" key="5">
    <source>
        <dbReference type="ARBA" id="ARBA00022989"/>
    </source>
</evidence>
<keyword evidence="4 11" id="KW-0812">Transmembrane</keyword>
<keyword evidence="17" id="KW-1185">Reference proteome</keyword>